<dbReference type="Proteomes" id="UP000294444">
    <property type="component" value="Chromosome"/>
</dbReference>
<dbReference type="KEGG" id="aio:EXH44_09785"/>
<sequence>MQKIFFTSDLHFHHQNIMKFSPTFRAFSSVDEMNETLITYWNETVSSQDVVYNLGDLSFSPKFDKIISILDRLNGEHHFILGNHDPLIEEKRELLLTQKKADGHPLLSSIQDYKRIKLSNGKMAMLFHYPIFEWQDCHKGAYMLHGHIHDRVAHVAGKILNVGFDLHGKFLTEEDIEYYLSDLPKKNHFGGSENEYQTVSDLIQNQRDLKAYLHPSNRKLY</sequence>
<dbReference type="Gene3D" id="3.60.21.10">
    <property type="match status" value="1"/>
</dbReference>
<protein>
    <submittedName>
        <fullName evidence="1">Phosphoesterase</fullName>
    </submittedName>
</protein>
<keyword evidence="2" id="KW-1185">Reference proteome</keyword>
<proteinExistence type="predicted"/>
<dbReference type="RefSeq" id="WP_162857322.1">
    <property type="nucleotide sequence ID" value="NZ_CP038145.1"/>
</dbReference>
<evidence type="ECO:0000313" key="1">
    <source>
        <dbReference type="EMBL" id="QBQ64492.1"/>
    </source>
</evidence>
<dbReference type="EMBL" id="CP038145">
    <property type="protein sequence ID" value="QBQ64492.1"/>
    <property type="molecule type" value="Genomic_DNA"/>
</dbReference>
<accession>A0A4P7CLM7</accession>
<dbReference type="SUPFAM" id="SSF56300">
    <property type="entry name" value="Metallo-dependent phosphatases"/>
    <property type="match status" value="1"/>
</dbReference>
<gene>
    <name evidence="1" type="ORF">EXH44_09785</name>
</gene>
<name>A0A4P7CLM7_9PAST</name>
<dbReference type="InterPro" id="IPR029052">
    <property type="entry name" value="Metallo-depent_PP-like"/>
</dbReference>
<dbReference type="AlphaFoldDB" id="A0A4P7CLM7"/>
<evidence type="ECO:0000313" key="2">
    <source>
        <dbReference type="Proteomes" id="UP000294444"/>
    </source>
</evidence>
<organism evidence="1 2">
    <name type="scientific">Actinobacillus indolicus</name>
    <dbReference type="NCBI Taxonomy" id="51049"/>
    <lineage>
        <taxon>Bacteria</taxon>
        <taxon>Pseudomonadati</taxon>
        <taxon>Pseudomonadota</taxon>
        <taxon>Gammaproteobacteria</taxon>
        <taxon>Pasteurellales</taxon>
        <taxon>Pasteurellaceae</taxon>
        <taxon>Actinobacillus</taxon>
    </lineage>
</organism>
<reference evidence="1 2" key="1">
    <citation type="submission" date="2019-03" db="EMBL/GenBank/DDBJ databases">
        <authorList>
            <person name="Che Y."/>
            <person name="Zhou L."/>
        </authorList>
    </citation>
    <scope>NUCLEOTIDE SEQUENCE [LARGE SCALE GENOMIC DNA]</scope>
    <source>
        <strain evidence="1 2">AIFJ1607</strain>
    </source>
</reference>